<comment type="caution">
    <text evidence="2">The sequence shown here is derived from an EMBL/GenBank/DDBJ whole genome shotgun (WGS) entry which is preliminary data.</text>
</comment>
<reference evidence="2 3" key="1">
    <citation type="submission" date="2024-10" db="EMBL/GenBank/DDBJ databases">
        <authorList>
            <person name="Kim D."/>
        </authorList>
    </citation>
    <scope>NUCLEOTIDE SEQUENCE [LARGE SCALE GENOMIC DNA]</scope>
    <source>
        <strain evidence="2">BH-2024</strain>
    </source>
</reference>
<feature type="region of interest" description="Disordered" evidence="1">
    <location>
        <begin position="86"/>
        <end position="146"/>
    </location>
</feature>
<dbReference type="EMBL" id="JBICBT010000118">
    <property type="protein sequence ID" value="KAL3122953.1"/>
    <property type="molecule type" value="Genomic_DNA"/>
</dbReference>
<name>A0ABD2M6N0_9BILA</name>
<sequence>MEKHFNRRFGTKNRGFALDEKVFARHRSSQHWKAGVISGTSGVIFQVKFPDGSFGRFHANQLRNRKTADNFDQTLAILNEAFELPLPPALPNQPPDAANANLGPNQIENEANPIQENQAAPIEDVQIQRRYPQRQRRKPNRFSPGP</sequence>
<evidence type="ECO:0000313" key="2">
    <source>
        <dbReference type="EMBL" id="KAL3122953.1"/>
    </source>
</evidence>
<feature type="compositionally biased region" description="Polar residues" evidence="1">
    <location>
        <begin position="103"/>
        <end position="118"/>
    </location>
</feature>
<gene>
    <name evidence="2" type="ORF">niasHT_000002</name>
</gene>
<feature type="compositionally biased region" description="Basic residues" evidence="1">
    <location>
        <begin position="131"/>
        <end position="140"/>
    </location>
</feature>
<proteinExistence type="predicted"/>
<accession>A0ABD2M6N0</accession>
<evidence type="ECO:0000256" key="1">
    <source>
        <dbReference type="SAM" id="MobiDB-lite"/>
    </source>
</evidence>
<keyword evidence="3" id="KW-1185">Reference proteome</keyword>
<organism evidence="2 3">
    <name type="scientific">Heterodera trifolii</name>
    <dbReference type="NCBI Taxonomy" id="157864"/>
    <lineage>
        <taxon>Eukaryota</taxon>
        <taxon>Metazoa</taxon>
        <taxon>Ecdysozoa</taxon>
        <taxon>Nematoda</taxon>
        <taxon>Chromadorea</taxon>
        <taxon>Rhabditida</taxon>
        <taxon>Tylenchina</taxon>
        <taxon>Tylenchomorpha</taxon>
        <taxon>Tylenchoidea</taxon>
        <taxon>Heteroderidae</taxon>
        <taxon>Heteroderinae</taxon>
        <taxon>Heterodera</taxon>
    </lineage>
</organism>
<protein>
    <submittedName>
        <fullName evidence="2">Uncharacterized protein</fullName>
    </submittedName>
</protein>
<dbReference type="AlphaFoldDB" id="A0ABD2M6N0"/>
<dbReference type="Proteomes" id="UP001620626">
    <property type="component" value="Unassembled WGS sequence"/>
</dbReference>
<evidence type="ECO:0000313" key="3">
    <source>
        <dbReference type="Proteomes" id="UP001620626"/>
    </source>
</evidence>